<dbReference type="Pfam" id="PF00076">
    <property type="entry name" value="RRM_1"/>
    <property type="match status" value="1"/>
</dbReference>
<evidence type="ECO:0000313" key="5">
    <source>
        <dbReference type="EMBL" id="CDW79794.1"/>
    </source>
</evidence>
<reference evidence="5 6" key="1">
    <citation type="submission" date="2014-06" db="EMBL/GenBank/DDBJ databases">
        <authorList>
            <person name="Swart Estienne"/>
        </authorList>
    </citation>
    <scope>NUCLEOTIDE SEQUENCE [LARGE SCALE GENOMIC DNA]</scope>
    <source>
        <strain evidence="5 6">130c</strain>
    </source>
</reference>
<feature type="domain" description="CCHC-type" evidence="4">
    <location>
        <begin position="186"/>
        <end position="201"/>
    </location>
</feature>
<feature type="domain" description="RRM" evidence="3">
    <location>
        <begin position="20"/>
        <end position="91"/>
    </location>
</feature>
<keyword evidence="1" id="KW-0863">Zinc-finger</keyword>
<dbReference type="Pfam" id="PF00098">
    <property type="entry name" value="zf-CCHC"/>
    <property type="match status" value="2"/>
</dbReference>
<dbReference type="InParanoid" id="A0A078AC51"/>
<dbReference type="Proteomes" id="UP000039865">
    <property type="component" value="Unassembled WGS sequence"/>
</dbReference>
<gene>
    <name evidence="5" type="primary">Contig2775.g2974</name>
    <name evidence="5" type="ORF">STYLEM_8786</name>
</gene>
<accession>A0A078AC51</accession>
<keyword evidence="6" id="KW-1185">Reference proteome</keyword>
<dbReference type="PANTHER" id="PTHR48038">
    <property type="entry name" value="RIBONUCLEOPROTEIN RB97D"/>
    <property type="match status" value="1"/>
</dbReference>
<dbReference type="SUPFAM" id="SSF57756">
    <property type="entry name" value="Retrovirus zinc finger-like domains"/>
    <property type="match status" value="2"/>
</dbReference>
<protein>
    <submittedName>
        <fullName evidence="5">Peptidyl-prolyl cis-trans</fullName>
    </submittedName>
</protein>
<keyword evidence="1" id="KW-0862">Zinc</keyword>
<dbReference type="InterPro" id="IPR012677">
    <property type="entry name" value="Nucleotide-bd_a/b_plait_sf"/>
</dbReference>
<dbReference type="PROSITE" id="PS50102">
    <property type="entry name" value="RRM"/>
    <property type="match status" value="1"/>
</dbReference>
<dbReference type="PROSITE" id="PS50158">
    <property type="entry name" value="ZF_CCHC"/>
    <property type="match status" value="2"/>
</dbReference>
<evidence type="ECO:0000256" key="1">
    <source>
        <dbReference type="PROSITE-ProRule" id="PRU00047"/>
    </source>
</evidence>
<dbReference type="SMART" id="SM00360">
    <property type="entry name" value="RRM"/>
    <property type="match status" value="1"/>
</dbReference>
<dbReference type="SUPFAM" id="SSF54928">
    <property type="entry name" value="RNA-binding domain, RBD"/>
    <property type="match status" value="1"/>
</dbReference>
<evidence type="ECO:0000256" key="2">
    <source>
        <dbReference type="PROSITE-ProRule" id="PRU00176"/>
    </source>
</evidence>
<proteinExistence type="predicted"/>
<dbReference type="InterPro" id="IPR035979">
    <property type="entry name" value="RBD_domain_sf"/>
</dbReference>
<keyword evidence="1" id="KW-0479">Metal-binding</keyword>
<dbReference type="InterPro" id="IPR000504">
    <property type="entry name" value="RRM_dom"/>
</dbReference>
<dbReference type="GO" id="GO:0008270">
    <property type="term" value="F:zinc ion binding"/>
    <property type="evidence" value="ECO:0007669"/>
    <property type="project" value="UniProtKB-KW"/>
</dbReference>
<dbReference type="OrthoDB" id="606605at2759"/>
<dbReference type="AlphaFoldDB" id="A0A078AC51"/>
<dbReference type="EMBL" id="CCKQ01008348">
    <property type="protein sequence ID" value="CDW79794.1"/>
    <property type="molecule type" value="Genomic_DNA"/>
</dbReference>
<dbReference type="Gene3D" id="3.30.70.330">
    <property type="match status" value="1"/>
</dbReference>
<evidence type="ECO:0000259" key="4">
    <source>
        <dbReference type="PROSITE" id="PS50158"/>
    </source>
</evidence>
<name>A0A078AC51_STYLE</name>
<sequence length="211" mass="24317">MMEQQIIREIIISEKKSPNKKIFVGNLNPETSDDDVKLNFQRFGEITAFERKKADYALLEFKEYENAIEAVQEMDRIMIDDSQLKVNMAWVNPIKPTFQSTMNQLVQRGIVKNMASEEDCCFKCGQKGHWSVICNDVGGGSSDQTNQQPQSSFGYNQQNSYQQFNNYDRPFPGGGYSFNRRKGWIKCYGCGKMGHYKTECRVKKPGNEQNE</sequence>
<dbReference type="GO" id="GO:0003723">
    <property type="term" value="F:RNA binding"/>
    <property type="evidence" value="ECO:0007669"/>
    <property type="project" value="UniProtKB-UniRule"/>
</dbReference>
<feature type="domain" description="CCHC-type" evidence="4">
    <location>
        <begin position="121"/>
        <end position="134"/>
    </location>
</feature>
<dbReference type="InterPro" id="IPR001878">
    <property type="entry name" value="Znf_CCHC"/>
</dbReference>
<keyword evidence="2" id="KW-0694">RNA-binding</keyword>
<evidence type="ECO:0000259" key="3">
    <source>
        <dbReference type="PROSITE" id="PS50102"/>
    </source>
</evidence>
<organism evidence="5 6">
    <name type="scientific">Stylonychia lemnae</name>
    <name type="common">Ciliate</name>
    <dbReference type="NCBI Taxonomy" id="5949"/>
    <lineage>
        <taxon>Eukaryota</taxon>
        <taxon>Sar</taxon>
        <taxon>Alveolata</taxon>
        <taxon>Ciliophora</taxon>
        <taxon>Intramacronucleata</taxon>
        <taxon>Spirotrichea</taxon>
        <taxon>Stichotrichia</taxon>
        <taxon>Sporadotrichida</taxon>
        <taxon>Oxytrichidae</taxon>
        <taxon>Stylonychinae</taxon>
        <taxon>Stylonychia</taxon>
    </lineage>
</organism>
<dbReference type="PANTHER" id="PTHR48038:SF1">
    <property type="entry name" value="RIBONUCLEOPROTEIN RB97D"/>
    <property type="match status" value="1"/>
</dbReference>
<dbReference type="InterPro" id="IPR036875">
    <property type="entry name" value="Znf_CCHC_sf"/>
</dbReference>
<evidence type="ECO:0000313" key="6">
    <source>
        <dbReference type="Proteomes" id="UP000039865"/>
    </source>
</evidence>
<dbReference type="SMART" id="SM00343">
    <property type="entry name" value="ZnF_C2HC"/>
    <property type="match status" value="2"/>
</dbReference>
<dbReference type="Gene3D" id="4.10.60.10">
    <property type="entry name" value="Zinc finger, CCHC-type"/>
    <property type="match status" value="1"/>
</dbReference>